<evidence type="ECO:0000259" key="6">
    <source>
        <dbReference type="Pfam" id="PF08281"/>
    </source>
</evidence>
<dbReference type="SUPFAM" id="SSF88659">
    <property type="entry name" value="Sigma3 and sigma4 domains of RNA polymerase sigma factors"/>
    <property type="match status" value="1"/>
</dbReference>
<dbReference type="OrthoDB" id="9780326at2"/>
<name>A0A3E1KN90_9XANT</name>
<dbReference type="STRING" id="1843581.A7D16_11595"/>
<dbReference type="InterPro" id="IPR013325">
    <property type="entry name" value="RNA_pol_sigma_r2"/>
</dbReference>
<dbReference type="GO" id="GO:0006352">
    <property type="term" value="P:DNA-templated transcription initiation"/>
    <property type="evidence" value="ECO:0007669"/>
    <property type="project" value="InterPro"/>
</dbReference>
<dbReference type="GO" id="GO:0003677">
    <property type="term" value="F:DNA binding"/>
    <property type="evidence" value="ECO:0007669"/>
    <property type="project" value="InterPro"/>
</dbReference>
<dbReference type="AlphaFoldDB" id="A0A3E1KN90"/>
<keyword evidence="3" id="KW-0731">Sigma factor</keyword>
<dbReference type="NCBIfam" id="TIGR02937">
    <property type="entry name" value="sigma70-ECF"/>
    <property type="match status" value="1"/>
</dbReference>
<evidence type="ECO:0000256" key="2">
    <source>
        <dbReference type="ARBA" id="ARBA00023015"/>
    </source>
</evidence>
<gene>
    <name evidence="7" type="ORF">DZD52_06425</name>
</gene>
<dbReference type="GO" id="GO:0016987">
    <property type="term" value="F:sigma factor activity"/>
    <property type="evidence" value="ECO:0007669"/>
    <property type="project" value="UniProtKB-KW"/>
</dbReference>
<dbReference type="InterPro" id="IPR039425">
    <property type="entry name" value="RNA_pol_sigma-70-like"/>
</dbReference>
<dbReference type="EMBL" id="QUZM01000009">
    <property type="protein sequence ID" value="RFF40625.1"/>
    <property type="molecule type" value="Genomic_DNA"/>
</dbReference>
<reference evidence="7 8" key="1">
    <citation type="submission" date="2018-08" db="EMBL/GenBank/DDBJ databases">
        <title>Genome sequencing of X. nasturtii WHRI 8984.</title>
        <authorList>
            <person name="Studholme D.J."/>
            <person name="Mchugh J."/>
            <person name="Vicente J."/>
        </authorList>
    </citation>
    <scope>NUCLEOTIDE SEQUENCE [LARGE SCALE GENOMIC DNA]</scope>
    <source>
        <strain evidence="7 8">WHRI 8984</strain>
    </source>
</reference>
<dbReference type="PANTHER" id="PTHR43133:SF45">
    <property type="entry name" value="RNA POLYMERASE ECF-TYPE SIGMA FACTOR"/>
    <property type="match status" value="1"/>
</dbReference>
<accession>A0A3E1KN90</accession>
<evidence type="ECO:0000256" key="4">
    <source>
        <dbReference type="ARBA" id="ARBA00023163"/>
    </source>
</evidence>
<proteinExistence type="inferred from homology"/>
<dbReference type="PANTHER" id="PTHR43133">
    <property type="entry name" value="RNA POLYMERASE ECF-TYPE SIGMA FACTO"/>
    <property type="match status" value="1"/>
</dbReference>
<dbReference type="InterPro" id="IPR013324">
    <property type="entry name" value="RNA_pol_sigma_r3/r4-like"/>
</dbReference>
<keyword evidence="2" id="KW-0805">Transcription regulation</keyword>
<evidence type="ECO:0000313" key="8">
    <source>
        <dbReference type="Proteomes" id="UP000259570"/>
    </source>
</evidence>
<dbReference type="InterPro" id="IPR007627">
    <property type="entry name" value="RNA_pol_sigma70_r2"/>
</dbReference>
<evidence type="ECO:0000313" key="7">
    <source>
        <dbReference type="EMBL" id="RFF40625.1"/>
    </source>
</evidence>
<protein>
    <submittedName>
        <fullName evidence="7">Sigma-70 family RNA polymerase sigma factor</fullName>
    </submittedName>
</protein>
<dbReference type="Proteomes" id="UP000259570">
    <property type="component" value="Unassembled WGS sequence"/>
</dbReference>
<dbReference type="Pfam" id="PF08281">
    <property type="entry name" value="Sigma70_r4_2"/>
    <property type="match status" value="1"/>
</dbReference>
<sequence>MPLDTDLHTRFSSLLQQHRGIVLKVGASYCHDRNDRDELAQEIARQLWRAFPSYDRSRRFSTWMYRIALNVAISDLRGRRTFGEPIALDAGVERIADPLAHDPERAQQVDALHAFIAQLPPLDRALLLLYLDQHSYRDIGEVLGISETNVATNLSRLKARMRAER</sequence>
<evidence type="ECO:0000256" key="3">
    <source>
        <dbReference type="ARBA" id="ARBA00023082"/>
    </source>
</evidence>
<evidence type="ECO:0000259" key="5">
    <source>
        <dbReference type="Pfam" id="PF04542"/>
    </source>
</evidence>
<dbReference type="SUPFAM" id="SSF88946">
    <property type="entry name" value="Sigma2 domain of RNA polymerase sigma factors"/>
    <property type="match status" value="1"/>
</dbReference>
<feature type="domain" description="RNA polymerase sigma-70 region 2" evidence="5">
    <location>
        <begin position="14"/>
        <end position="80"/>
    </location>
</feature>
<evidence type="ECO:0000256" key="1">
    <source>
        <dbReference type="ARBA" id="ARBA00010641"/>
    </source>
</evidence>
<dbReference type="InterPro" id="IPR036388">
    <property type="entry name" value="WH-like_DNA-bd_sf"/>
</dbReference>
<dbReference type="Gene3D" id="1.10.1740.10">
    <property type="match status" value="1"/>
</dbReference>
<dbReference type="Gene3D" id="1.10.10.10">
    <property type="entry name" value="Winged helix-like DNA-binding domain superfamily/Winged helix DNA-binding domain"/>
    <property type="match status" value="1"/>
</dbReference>
<dbReference type="RefSeq" id="WP_116905399.1">
    <property type="nucleotide sequence ID" value="NZ_CP142084.2"/>
</dbReference>
<feature type="domain" description="RNA polymerase sigma factor 70 region 4 type 2" evidence="6">
    <location>
        <begin position="111"/>
        <end position="161"/>
    </location>
</feature>
<comment type="caution">
    <text evidence="7">The sequence shown here is derived from an EMBL/GenBank/DDBJ whole genome shotgun (WGS) entry which is preliminary data.</text>
</comment>
<dbReference type="InterPro" id="IPR013249">
    <property type="entry name" value="RNA_pol_sigma70_r4_t2"/>
</dbReference>
<dbReference type="Pfam" id="PF04542">
    <property type="entry name" value="Sigma70_r2"/>
    <property type="match status" value="1"/>
</dbReference>
<comment type="similarity">
    <text evidence="1">Belongs to the sigma-70 factor family. ECF subfamily.</text>
</comment>
<dbReference type="GeneID" id="97212250"/>
<organism evidence="7 8">
    <name type="scientific">Xanthomonas nasturtii</name>
    <dbReference type="NCBI Taxonomy" id="1843581"/>
    <lineage>
        <taxon>Bacteria</taxon>
        <taxon>Pseudomonadati</taxon>
        <taxon>Pseudomonadota</taxon>
        <taxon>Gammaproteobacteria</taxon>
        <taxon>Lysobacterales</taxon>
        <taxon>Lysobacteraceae</taxon>
        <taxon>Xanthomonas</taxon>
    </lineage>
</organism>
<keyword evidence="4" id="KW-0804">Transcription</keyword>
<dbReference type="InterPro" id="IPR014284">
    <property type="entry name" value="RNA_pol_sigma-70_dom"/>
</dbReference>